<dbReference type="Proteomes" id="UP000034231">
    <property type="component" value="Unassembled WGS sequence"/>
</dbReference>
<evidence type="ECO:0008006" key="3">
    <source>
        <dbReference type="Google" id="ProtNLM"/>
    </source>
</evidence>
<gene>
    <name evidence="1" type="ORF">US68_C0010G0020</name>
</gene>
<dbReference type="SUPFAM" id="SSF53182">
    <property type="entry name" value="Pyrrolidone carboxyl peptidase (pyroglutamate aminopeptidase)"/>
    <property type="match status" value="1"/>
</dbReference>
<dbReference type="Gene3D" id="3.40.630.20">
    <property type="entry name" value="Peptidase C15, pyroglutamyl peptidase I-like"/>
    <property type="match status" value="1"/>
</dbReference>
<comment type="caution">
    <text evidence="1">The sequence shown here is derived from an EMBL/GenBank/DDBJ whole genome shotgun (WGS) entry which is preliminary data.</text>
</comment>
<protein>
    <recommendedName>
        <fullName evidence="3">Pyrrolidone-carboxylate peptidase</fullName>
    </recommendedName>
</protein>
<reference evidence="1 2" key="1">
    <citation type="journal article" date="2015" name="Nature">
        <title>rRNA introns, odd ribosomes, and small enigmatic genomes across a large radiation of phyla.</title>
        <authorList>
            <person name="Brown C.T."/>
            <person name="Hug L.A."/>
            <person name="Thomas B.C."/>
            <person name="Sharon I."/>
            <person name="Castelle C.J."/>
            <person name="Singh A."/>
            <person name="Wilkins M.J."/>
            <person name="Williams K.H."/>
            <person name="Banfield J.F."/>
        </authorList>
    </citation>
    <scope>NUCLEOTIDE SEQUENCE [LARGE SCALE GENOMIC DNA]</scope>
</reference>
<organism evidence="1 2">
    <name type="scientific">Candidatus Shapirobacteria bacterium GW2011_GWE1_38_10</name>
    <dbReference type="NCBI Taxonomy" id="1618488"/>
    <lineage>
        <taxon>Bacteria</taxon>
        <taxon>Candidatus Shapironibacteriota</taxon>
    </lineage>
</organism>
<proteinExistence type="predicted"/>
<dbReference type="AlphaFoldDB" id="A0A0G0I5Q1"/>
<name>A0A0G0I5Q1_9BACT</name>
<dbReference type="EMBL" id="LBTX01000010">
    <property type="protein sequence ID" value="KKQ49887.1"/>
    <property type="molecule type" value="Genomic_DNA"/>
</dbReference>
<sequence length="169" mass="19678">MILIYAFSNQWGTNISRRVYSDLQRYLPQSLGINYQVIFGHPRTFANKYIKNDEYDLIVGLGDFYGEGEKIRIETIARNVYGKESIYPLAPIKIELSLPEIEMYEPKLFEITENMGTYNCNWIAFETQLVINRKGLETKNLFLHLPKRGNSKFLAKNIADLIEANQMLK</sequence>
<accession>A0A0G0I5Q1</accession>
<dbReference type="InterPro" id="IPR036440">
    <property type="entry name" value="Peptidase_C15-like_sf"/>
</dbReference>
<evidence type="ECO:0000313" key="1">
    <source>
        <dbReference type="EMBL" id="KKQ49887.1"/>
    </source>
</evidence>
<evidence type="ECO:0000313" key="2">
    <source>
        <dbReference type="Proteomes" id="UP000034231"/>
    </source>
</evidence>